<protein>
    <submittedName>
        <fullName evidence="2">Uncharacterized protein</fullName>
    </submittedName>
</protein>
<accession>A0ABU6DGK9</accession>
<keyword evidence="1" id="KW-1133">Transmembrane helix</keyword>
<dbReference type="EMBL" id="JAROBY010000037">
    <property type="protein sequence ID" value="MEB4796666.1"/>
    <property type="molecule type" value="Genomic_DNA"/>
</dbReference>
<feature type="transmembrane region" description="Helical" evidence="1">
    <location>
        <begin position="39"/>
        <end position="57"/>
    </location>
</feature>
<evidence type="ECO:0000256" key="1">
    <source>
        <dbReference type="SAM" id="Phobius"/>
    </source>
</evidence>
<evidence type="ECO:0000313" key="3">
    <source>
        <dbReference type="Proteomes" id="UP001355653"/>
    </source>
</evidence>
<keyword evidence="1" id="KW-0812">Transmembrane</keyword>
<gene>
    <name evidence="2" type="ORF">P5G65_22405</name>
</gene>
<keyword evidence="1" id="KW-0472">Membrane</keyword>
<proteinExistence type="predicted"/>
<keyword evidence="3" id="KW-1185">Reference proteome</keyword>
<dbReference type="RefSeq" id="WP_127456159.1">
    <property type="nucleotide sequence ID" value="NZ_JAROBY010000037.1"/>
</dbReference>
<reference evidence="2 3" key="1">
    <citation type="submission" date="2023-03" db="EMBL/GenBank/DDBJ databases">
        <title>Bacillus Genome Sequencing.</title>
        <authorList>
            <person name="Dunlap C."/>
        </authorList>
    </citation>
    <scope>NUCLEOTIDE SEQUENCE [LARGE SCALE GENOMIC DNA]</scope>
    <source>
        <strain evidence="2 3">NRS-1351</strain>
    </source>
</reference>
<name>A0ABU6DGK9_9BACL</name>
<dbReference type="Proteomes" id="UP001355653">
    <property type="component" value="Unassembled WGS sequence"/>
</dbReference>
<sequence length="76" mass="8731">MSNTIIYGLTLFLLVLSYWKDKGKTKRSSMKAWKSFENILPQLLGIIFIMGILLSILHPETISHFIGKEIIVKYMG</sequence>
<evidence type="ECO:0000313" key="2">
    <source>
        <dbReference type="EMBL" id="MEB4796666.1"/>
    </source>
</evidence>
<comment type="caution">
    <text evidence="2">The sequence shown here is derived from an EMBL/GenBank/DDBJ whole genome shotgun (WGS) entry which is preliminary data.</text>
</comment>
<organism evidence="2 3">
    <name type="scientific">Paenibacillus chondroitinus</name>
    <dbReference type="NCBI Taxonomy" id="59842"/>
    <lineage>
        <taxon>Bacteria</taxon>
        <taxon>Bacillati</taxon>
        <taxon>Bacillota</taxon>
        <taxon>Bacilli</taxon>
        <taxon>Bacillales</taxon>
        <taxon>Paenibacillaceae</taxon>
        <taxon>Paenibacillus</taxon>
    </lineage>
</organism>